<dbReference type="Pfam" id="PF10738">
    <property type="entry name" value="Lpp-LpqN"/>
    <property type="match status" value="1"/>
</dbReference>
<dbReference type="InterPro" id="IPR019674">
    <property type="entry name" value="Lipoprotein_LpqN/LpqT-like"/>
</dbReference>
<dbReference type="KEGG" id="mmag:MMAD_47730"/>
<name>A0A7I7XML2_9MYCO</name>
<dbReference type="AlphaFoldDB" id="A0A7I7XML2"/>
<evidence type="ECO:0000313" key="2">
    <source>
        <dbReference type="EMBL" id="BBZ30478.1"/>
    </source>
</evidence>
<evidence type="ECO:0008006" key="4">
    <source>
        <dbReference type="Google" id="ProtNLM"/>
    </source>
</evidence>
<evidence type="ECO:0000256" key="1">
    <source>
        <dbReference type="ARBA" id="ARBA00022729"/>
    </source>
</evidence>
<gene>
    <name evidence="2" type="ORF">MMAD_47730</name>
</gene>
<accession>A0A7I7XML2</accession>
<reference evidence="2 3" key="1">
    <citation type="journal article" date="2019" name="Emerg. Microbes Infect.">
        <title>Comprehensive subspecies identification of 175 nontuberculous mycobacteria species based on 7547 genomic profiles.</title>
        <authorList>
            <person name="Matsumoto Y."/>
            <person name="Kinjo T."/>
            <person name="Motooka D."/>
            <person name="Nabeya D."/>
            <person name="Jung N."/>
            <person name="Uechi K."/>
            <person name="Horii T."/>
            <person name="Iida T."/>
            <person name="Fujita J."/>
            <person name="Nakamura S."/>
        </authorList>
    </citation>
    <scope>NUCLEOTIDE SEQUENCE [LARGE SCALE GENOMIC DNA]</scope>
    <source>
        <strain evidence="2 3">JCM 13574</strain>
    </source>
</reference>
<keyword evidence="1" id="KW-0732">Signal</keyword>
<proteinExistence type="predicted"/>
<dbReference type="Proteomes" id="UP000466517">
    <property type="component" value="Chromosome"/>
</dbReference>
<keyword evidence="3" id="KW-1185">Reference proteome</keyword>
<sequence>MDDPKAPAVKIPVPAGWSTVDKDKLPDYAFEALVYGAPEFAADPPNVVALWSKLSGQVDPRKILELAPGELRNLPNYVPTNAGEAGTLGGHPSYTLGGTFVRGGATRSIAQTTIEVPAPDGLYVLQLNFDGPVAASQVLAAATDEIDRGTTITDPSSS</sequence>
<evidence type="ECO:0000313" key="3">
    <source>
        <dbReference type="Proteomes" id="UP000466517"/>
    </source>
</evidence>
<organism evidence="2 3">
    <name type="scientific">Mycolicibacterium madagascariense</name>
    <dbReference type="NCBI Taxonomy" id="212765"/>
    <lineage>
        <taxon>Bacteria</taxon>
        <taxon>Bacillati</taxon>
        <taxon>Actinomycetota</taxon>
        <taxon>Actinomycetes</taxon>
        <taxon>Mycobacteriales</taxon>
        <taxon>Mycobacteriaceae</taxon>
        <taxon>Mycolicibacterium</taxon>
    </lineage>
</organism>
<dbReference type="Gene3D" id="3.40.1000.10">
    <property type="entry name" value="Mog1/PsbP, alpha/beta/alpha sandwich"/>
    <property type="match status" value="1"/>
</dbReference>
<protein>
    <recommendedName>
        <fullName evidence="4">Lipoprotein LpqN</fullName>
    </recommendedName>
</protein>
<dbReference type="EMBL" id="AP022610">
    <property type="protein sequence ID" value="BBZ30478.1"/>
    <property type="molecule type" value="Genomic_DNA"/>
</dbReference>